<gene>
    <name evidence="3" type="ORF">D3W54_11900</name>
</gene>
<name>A0ABQ6VX65_9PROT</name>
<accession>A0ABQ6VX65</accession>
<evidence type="ECO:0000259" key="2">
    <source>
        <dbReference type="Pfam" id="PF13628"/>
    </source>
</evidence>
<feature type="chain" id="PRO_5045401423" evidence="1">
    <location>
        <begin position="25"/>
        <end position="186"/>
    </location>
</feature>
<dbReference type="Gene3D" id="1.20.1260.10">
    <property type="match status" value="1"/>
</dbReference>
<dbReference type="PANTHER" id="PTHR38593:SF1">
    <property type="entry name" value="BLR2558 PROTEIN"/>
    <property type="match status" value="1"/>
</dbReference>
<dbReference type="RefSeq" id="WP_153470964.1">
    <property type="nucleotide sequence ID" value="NZ_QYAZ01000001.1"/>
</dbReference>
<keyword evidence="1" id="KW-0732">Signal</keyword>
<evidence type="ECO:0000256" key="1">
    <source>
        <dbReference type="SAM" id="SignalP"/>
    </source>
</evidence>
<protein>
    <submittedName>
        <fullName evidence="3">DUF4142 domain-containing protein</fullName>
    </submittedName>
</protein>
<reference evidence="3 4" key="1">
    <citation type="submission" date="2018-09" db="EMBL/GenBank/DDBJ databases">
        <title>Genome sequence and characterization of the bcs clusters for the production of nanocellulose from the low pH resistant strain Komagataeibacter medellinensis ID13488.</title>
        <authorList>
            <person name="Hernandez-Arriaga A.M."/>
            <person name="Del Cerro C."/>
            <person name="Urbina L."/>
            <person name="Eceiza A."/>
            <person name="Retegi A."/>
            <person name="Prieto M.A."/>
        </authorList>
    </citation>
    <scope>NUCLEOTIDE SEQUENCE [LARGE SCALE GENOMIC DNA]</scope>
    <source>
        <strain evidence="3 4">ID13488</strain>
    </source>
</reference>
<dbReference type="PANTHER" id="PTHR38593">
    <property type="entry name" value="BLR2558 PROTEIN"/>
    <property type="match status" value="1"/>
</dbReference>
<keyword evidence="4" id="KW-1185">Reference proteome</keyword>
<dbReference type="Pfam" id="PF13628">
    <property type="entry name" value="DUF4142"/>
    <property type="match status" value="1"/>
</dbReference>
<dbReference type="InterPro" id="IPR012347">
    <property type="entry name" value="Ferritin-like"/>
</dbReference>
<proteinExistence type="predicted"/>
<feature type="signal peptide" evidence="1">
    <location>
        <begin position="1"/>
        <end position="24"/>
    </location>
</feature>
<feature type="domain" description="DUF4142" evidence="2">
    <location>
        <begin position="44"/>
        <end position="175"/>
    </location>
</feature>
<dbReference type="InterPro" id="IPR025419">
    <property type="entry name" value="DUF4142"/>
</dbReference>
<evidence type="ECO:0000313" key="3">
    <source>
        <dbReference type="EMBL" id="KAB8124769.1"/>
    </source>
</evidence>
<dbReference type="EMBL" id="QYAZ01000001">
    <property type="protein sequence ID" value="KAB8124769.1"/>
    <property type="molecule type" value="Genomic_DNA"/>
</dbReference>
<dbReference type="Proteomes" id="UP000427842">
    <property type="component" value="Unassembled WGS sequence"/>
</dbReference>
<evidence type="ECO:0000313" key="4">
    <source>
        <dbReference type="Proteomes" id="UP000427842"/>
    </source>
</evidence>
<sequence length="186" mass="19844">MRHYAVCLLCASVSLLPLFSVAHAAPATPASTALAATLPPLTESDSTFAENVSALNTFEINISNQAAEQTKRRKVQEFAQASAKMHTTNQKALTTLALKHGLALHKDMSPDEEQIAAQLKTESGSKFEHDYLDLQAQAASDALAMFQNEAESASDPDLKAYAAATADTLQTNLNDSLKLGASKPTR</sequence>
<organism evidence="3 4">
    <name type="scientific">Komagataeibacter medellinensis</name>
    <dbReference type="NCBI Taxonomy" id="1177712"/>
    <lineage>
        <taxon>Bacteria</taxon>
        <taxon>Pseudomonadati</taxon>
        <taxon>Pseudomonadota</taxon>
        <taxon>Alphaproteobacteria</taxon>
        <taxon>Acetobacterales</taxon>
        <taxon>Acetobacteraceae</taxon>
        <taxon>Komagataeibacter</taxon>
    </lineage>
</organism>
<comment type="caution">
    <text evidence="3">The sequence shown here is derived from an EMBL/GenBank/DDBJ whole genome shotgun (WGS) entry which is preliminary data.</text>
</comment>